<keyword evidence="1" id="KW-0472">Membrane</keyword>
<dbReference type="Proteomes" id="UP000034581">
    <property type="component" value="Unassembled WGS sequence"/>
</dbReference>
<dbReference type="EMBL" id="LBQB01000007">
    <property type="protein sequence ID" value="KKP69325.1"/>
    <property type="molecule type" value="Genomic_DNA"/>
</dbReference>
<keyword evidence="1" id="KW-0812">Transmembrane</keyword>
<evidence type="ECO:0000256" key="1">
    <source>
        <dbReference type="SAM" id="Phobius"/>
    </source>
</evidence>
<feature type="transmembrane region" description="Helical" evidence="1">
    <location>
        <begin position="65"/>
        <end position="84"/>
    </location>
</feature>
<comment type="caution">
    <text evidence="2">The sequence shown here is derived from an EMBL/GenBank/DDBJ whole genome shotgun (WGS) entry which is preliminary data.</text>
</comment>
<accession>A0A0G0E298</accession>
<dbReference type="AlphaFoldDB" id="A0A0G0E298"/>
<evidence type="ECO:0000313" key="2">
    <source>
        <dbReference type="EMBL" id="KKP69325.1"/>
    </source>
</evidence>
<protein>
    <submittedName>
        <fullName evidence="2">Uncharacterized protein</fullName>
    </submittedName>
</protein>
<dbReference type="STRING" id="1618350.UR67_C0007G0030"/>
<organism evidence="2 3">
    <name type="scientific">candidate division CPR3 bacterium GW2011_GWF2_35_18</name>
    <dbReference type="NCBI Taxonomy" id="1618350"/>
    <lineage>
        <taxon>Bacteria</taxon>
        <taxon>Bacteria division CPR3</taxon>
    </lineage>
</organism>
<reference evidence="2 3" key="1">
    <citation type="journal article" date="2015" name="Nature">
        <title>rRNA introns, odd ribosomes, and small enigmatic genomes across a large radiation of phyla.</title>
        <authorList>
            <person name="Brown C.T."/>
            <person name="Hug L.A."/>
            <person name="Thomas B.C."/>
            <person name="Sharon I."/>
            <person name="Castelle C.J."/>
            <person name="Singh A."/>
            <person name="Wilkins M.J."/>
            <person name="Williams K.H."/>
            <person name="Banfield J.F."/>
        </authorList>
    </citation>
    <scope>NUCLEOTIDE SEQUENCE [LARGE SCALE GENOMIC DNA]</scope>
</reference>
<feature type="transmembrane region" description="Helical" evidence="1">
    <location>
        <begin position="201"/>
        <end position="219"/>
    </location>
</feature>
<gene>
    <name evidence="2" type="ORF">UR67_C0007G0030</name>
</gene>
<feature type="transmembrane region" description="Helical" evidence="1">
    <location>
        <begin position="174"/>
        <end position="195"/>
    </location>
</feature>
<name>A0A0G0E298_UNCC3</name>
<feature type="transmembrane region" description="Helical" evidence="1">
    <location>
        <begin position="231"/>
        <end position="250"/>
    </location>
</feature>
<evidence type="ECO:0000313" key="3">
    <source>
        <dbReference type="Proteomes" id="UP000034581"/>
    </source>
</evidence>
<keyword evidence="1" id="KW-1133">Transmembrane helix</keyword>
<feature type="transmembrane region" description="Helical" evidence="1">
    <location>
        <begin position="147"/>
        <end position="167"/>
    </location>
</feature>
<sequence>MKNKTSIISSILWAVFFIGILEVMFILIENKDINNFFILSGLLCLTVIITSIRTYQPRIGYYHEIAPYLIHPLFLLIGLISFIIFNDNPYLRQIAIFSSLVGYLILFSENYSDLTHKAHDGVKFLIVFFLYDTVFESVHYFNTDLLMIPLFIGLISLFLFMHMFWRLKVLEDKYLVLGLLFSTLIGTISFLVIQYYLLSSYLIVSIILLTIYYVFWGILHHYIQKNLTLHTFFEYFLIAGIIISMFLGLITGW</sequence>
<feature type="transmembrane region" description="Helical" evidence="1">
    <location>
        <begin position="121"/>
        <end position="141"/>
    </location>
</feature>
<proteinExistence type="predicted"/>
<feature type="transmembrane region" description="Helical" evidence="1">
    <location>
        <begin position="7"/>
        <end position="27"/>
    </location>
</feature>
<feature type="transmembrane region" description="Helical" evidence="1">
    <location>
        <begin position="33"/>
        <end position="53"/>
    </location>
</feature>
<feature type="transmembrane region" description="Helical" evidence="1">
    <location>
        <begin position="90"/>
        <end position="109"/>
    </location>
</feature>